<sequence length="158" mass="16276">MRVGDSLIGKMLSSGAIAGFTTALAASLAGKREAGSYAAPLNATSHVFWGDEAAQHDEASAKYTLTGVATNVASATFWAAIYEKLFGQQSGTEQSLLKPVLGALAVTAGAYVTDYYLVPKRLTPGYELRLSGKSLAAIYGALAVGLAAGGLMSRRSLP</sequence>
<keyword evidence="1" id="KW-0472">Membrane</keyword>
<dbReference type="AlphaFoldDB" id="A0A0C2BTZ9"/>
<dbReference type="Proteomes" id="UP000031572">
    <property type="component" value="Unassembled WGS sequence"/>
</dbReference>
<gene>
    <name evidence="2" type="ORF">TSA66_05355</name>
</gene>
<accession>A0A0C2BTZ9</accession>
<evidence type="ECO:0000256" key="1">
    <source>
        <dbReference type="SAM" id="Phobius"/>
    </source>
</evidence>
<dbReference type="STRING" id="709839.TSA66_05355"/>
<feature type="transmembrane region" description="Helical" evidence="1">
    <location>
        <begin position="100"/>
        <end position="118"/>
    </location>
</feature>
<comment type="caution">
    <text evidence="2">The sequence shown here is derived from an EMBL/GenBank/DDBJ whole genome shotgun (WGS) entry which is preliminary data.</text>
</comment>
<evidence type="ECO:0000313" key="3">
    <source>
        <dbReference type="Proteomes" id="UP000031572"/>
    </source>
</evidence>
<keyword evidence="1" id="KW-0812">Transmembrane</keyword>
<keyword evidence="3" id="KW-1185">Reference proteome</keyword>
<dbReference type="EMBL" id="JWJG01000028">
    <property type="protein sequence ID" value="KIF83509.1"/>
    <property type="molecule type" value="Genomic_DNA"/>
</dbReference>
<proteinExistence type="predicted"/>
<reference evidence="2 3" key="1">
    <citation type="submission" date="2014-12" db="EMBL/GenBank/DDBJ databases">
        <title>Denitrispirillum autotrophicum gen. nov., sp. nov., Denitrifying, Facultatively Autotrophic Bacteria Isolated from Rice Paddy Soil.</title>
        <authorList>
            <person name="Ishii S."/>
            <person name="Ashida N."/>
            <person name="Ohno H."/>
            <person name="Otsuka S."/>
            <person name="Yokota A."/>
            <person name="Senoo K."/>
        </authorList>
    </citation>
    <scope>NUCLEOTIDE SEQUENCE [LARGE SCALE GENOMIC DNA]</scope>
    <source>
        <strain evidence="2 3">TSA66</strain>
    </source>
</reference>
<keyword evidence="1" id="KW-1133">Transmembrane helix</keyword>
<dbReference type="OrthoDB" id="288267at2"/>
<name>A0A0C2BTZ9_9BURK</name>
<feature type="transmembrane region" description="Helical" evidence="1">
    <location>
        <begin position="130"/>
        <end position="152"/>
    </location>
</feature>
<evidence type="ECO:0000313" key="2">
    <source>
        <dbReference type="EMBL" id="KIF83509.1"/>
    </source>
</evidence>
<protein>
    <submittedName>
        <fullName evidence="2">Uncharacterized protein</fullName>
    </submittedName>
</protein>
<organism evidence="2 3">
    <name type="scientific">Noviherbaspirillum autotrophicum</name>
    <dbReference type="NCBI Taxonomy" id="709839"/>
    <lineage>
        <taxon>Bacteria</taxon>
        <taxon>Pseudomonadati</taxon>
        <taxon>Pseudomonadota</taxon>
        <taxon>Betaproteobacteria</taxon>
        <taxon>Burkholderiales</taxon>
        <taxon>Oxalobacteraceae</taxon>
        <taxon>Noviherbaspirillum</taxon>
    </lineage>
</organism>